<name>A0A0W0YS09_9GAMM</name>
<dbReference type="Proteomes" id="UP000054621">
    <property type="component" value="Unassembled WGS sequence"/>
</dbReference>
<accession>A0A0W0YS09</accession>
<evidence type="ECO:0000313" key="2">
    <source>
        <dbReference type="Proteomes" id="UP000054621"/>
    </source>
</evidence>
<dbReference type="RefSeq" id="WP_027271523.1">
    <property type="nucleotide sequence ID" value="NZ_CAAAJE010000019.1"/>
</dbReference>
<dbReference type="AlphaFoldDB" id="A0A0W0YS09"/>
<dbReference type="OrthoDB" id="5654228at2"/>
<gene>
    <name evidence="1" type="ORF">Lsai_0576</name>
</gene>
<dbReference type="eggNOG" id="ENOG5032B0Z">
    <property type="taxonomic scope" value="Bacteria"/>
</dbReference>
<proteinExistence type="predicted"/>
<sequence length="405" mass="45686">MGLEVYTWKSSRKGLGFTTPVKSTLLGGNVGHAAVELTFPADEKGEELAKKYQNTQGLAISKRTEMVPEQQADGSYKAKEQINYFVYFSWWPGNSNGHHINSHRDDLEAEWRHEPSQKIKSYTKGYLYGENVPEDNKTNVKGSLVREKTITKVKEFSHAHLKHDIENDPAYKALIAEKDGLLAENSRLRDKLTIYMQEVGQALIENREPNKALDLTEAENDRCRVIPKEITRVNEQIELCKMDFEERHLSVGEAPAAIIRIPTNYDHNAPDFALDAEKILEEMASLSQSASAYNYTKFNCSTTATKVVKAGIGDELKMTMEVDGFDVGKAAKAFISTPTSFCAFSKKIQSELLHLNTKQDMSEQRQMDEPQIAPSNAFKARLREITQEPIKIEEREKVDVGFAMG</sequence>
<reference evidence="1 2" key="1">
    <citation type="submission" date="2015-11" db="EMBL/GenBank/DDBJ databases">
        <title>Genomic analysis of 38 Legionella species identifies large and diverse effector repertoires.</title>
        <authorList>
            <person name="Burstein D."/>
            <person name="Amaro F."/>
            <person name="Zusman T."/>
            <person name="Lifshitz Z."/>
            <person name="Cohen O."/>
            <person name="Gilbert J.A."/>
            <person name="Pupko T."/>
            <person name="Shuman H.A."/>
            <person name="Segal G."/>
        </authorList>
    </citation>
    <scope>NUCLEOTIDE SEQUENCE [LARGE SCALE GENOMIC DNA]</scope>
    <source>
        <strain evidence="1 2">Mt.St.Helens-4</strain>
    </source>
</reference>
<comment type="caution">
    <text evidence="1">The sequence shown here is derived from an EMBL/GenBank/DDBJ whole genome shotgun (WGS) entry which is preliminary data.</text>
</comment>
<protein>
    <submittedName>
        <fullName evidence="1">Coiled-coil protein</fullName>
    </submittedName>
</protein>
<evidence type="ECO:0000313" key="1">
    <source>
        <dbReference type="EMBL" id="KTD59665.1"/>
    </source>
</evidence>
<organism evidence="1 2">
    <name type="scientific">Legionella sainthelensi</name>
    <dbReference type="NCBI Taxonomy" id="28087"/>
    <lineage>
        <taxon>Bacteria</taxon>
        <taxon>Pseudomonadati</taxon>
        <taxon>Pseudomonadota</taxon>
        <taxon>Gammaproteobacteria</taxon>
        <taxon>Legionellales</taxon>
        <taxon>Legionellaceae</taxon>
        <taxon>Legionella</taxon>
    </lineage>
</organism>
<dbReference type="EMBL" id="LNYV01000005">
    <property type="protein sequence ID" value="KTD59665.1"/>
    <property type="molecule type" value="Genomic_DNA"/>
</dbReference>
<dbReference type="PATRIC" id="fig|28087.4.peg.618"/>